<feature type="compositionally biased region" description="Low complexity" evidence="3">
    <location>
        <begin position="609"/>
        <end position="631"/>
    </location>
</feature>
<feature type="region of interest" description="Disordered" evidence="3">
    <location>
        <begin position="574"/>
        <end position="664"/>
    </location>
</feature>
<dbReference type="AlphaFoldDB" id="A0A163KSU9"/>
<dbReference type="InterPro" id="IPR013105">
    <property type="entry name" value="TPR_2"/>
</dbReference>
<proteinExistence type="predicted"/>
<dbReference type="PANTHER" id="PTHR22767:SF2">
    <property type="entry name" value="N(ALPHA)-ACETYLTRANSFERASE 15_16, ISOFORM A"/>
    <property type="match status" value="1"/>
</dbReference>
<dbReference type="OrthoDB" id="10263032at2759"/>
<dbReference type="EMBL" id="LT552047">
    <property type="protein sequence ID" value="SAL98079.1"/>
    <property type="molecule type" value="Genomic_DNA"/>
</dbReference>
<evidence type="ECO:0000313" key="5">
    <source>
        <dbReference type="Proteomes" id="UP000078561"/>
    </source>
</evidence>
<dbReference type="Pfam" id="PF12569">
    <property type="entry name" value="NatA_aux_su"/>
    <property type="match status" value="1"/>
</dbReference>
<keyword evidence="1" id="KW-0677">Repeat</keyword>
<evidence type="ECO:0000313" key="4">
    <source>
        <dbReference type="EMBL" id="SAL98079.1"/>
    </source>
</evidence>
<evidence type="ECO:0000256" key="2">
    <source>
        <dbReference type="ARBA" id="ARBA00022803"/>
    </source>
</evidence>
<keyword evidence="2" id="KW-0802">TPR repeat</keyword>
<dbReference type="SUPFAM" id="SSF48452">
    <property type="entry name" value="TPR-like"/>
    <property type="match status" value="3"/>
</dbReference>
<dbReference type="PANTHER" id="PTHR22767">
    <property type="entry name" value="N-TERMINAL ACETYLTRANSFERASE-RELATED"/>
    <property type="match status" value="1"/>
</dbReference>
<name>A0A163KSU9_ABSGL</name>
<feature type="compositionally biased region" description="Basic and acidic residues" evidence="3">
    <location>
        <begin position="594"/>
        <end position="605"/>
    </location>
</feature>
<reference evidence="4" key="1">
    <citation type="submission" date="2016-04" db="EMBL/GenBank/DDBJ databases">
        <authorList>
            <person name="Evans L.H."/>
            <person name="Alamgir A."/>
            <person name="Owens N."/>
            <person name="Weber N.D."/>
            <person name="Virtaneva K."/>
            <person name="Barbian K."/>
            <person name="Babar A."/>
            <person name="Rosenke K."/>
        </authorList>
    </citation>
    <scope>NUCLEOTIDE SEQUENCE [LARGE SCALE GENOMIC DNA]</scope>
    <source>
        <strain evidence="4">CBS 101.48</strain>
    </source>
</reference>
<keyword evidence="5" id="KW-1185">Reference proteome</keyword>
<evidence type="ECO:0000256" key="1">
    <source>
        <dbReference type="ARBA" id="ARBA00022737"/>
    </source>
</evidence>
<feature type="compositionally biased region" description="Basic and acidic residues" evidence="3">
    <location>
        <begin position="632"/>
        <end position="652"/>
    </location>
</feature>
<gene>
    <name evidence="4" type="primary">ABSGL_03606.1 scaffold 4609</name>
</gene>
<organism evidence="4">
    <name type="scientific">Absidia glauca</name>
    <name type="common">Pin mould</name>
    <dbReference type="NCBI Taxonomy" id="4829"/>
    <lineage>
        <taxon>Eukaryota</taxon>
        <taxon>Fungi</taxon>
        <taxon>Fungi incertae sedis</taxon>
        <taxon>Mucoromycota</taxon>
        <taxon>Mucoromycotina</taxon>
        <taxon>Mucoromycetes</taxon>
        <taxon>Mucorales</taxon>
        <taxon>Cunninghamellaceae</taxon>
        <taxon>Absidia</taxon>
    </lineage>
</organism>
<dbReference type="STRING" id="4829.A0A163KSU9"/>
<dbReference type="Pfam" id="PF07719">
    <property type="entry name" value="TPR_2"/>
    <property type="match status" value="1"/>
</dbReference>
<evidence type="ECO:0000256" key="3">
    <source>
        <dbReference type="SAM" id="MobiDB-lite"/>
    </source>
</evidence>
<dbReference type="Pfam" id="PF14559">
    <property type="entry name" value="TPR_19"/>
    <property type="match status" value="1"/>
</dbReference>
<dbReference type="Gene3D" id="1.25.40.1040">
    <property type="match status" value="1"/>
</dbReference>
<dbReference type="PIRSF" id="PIRSF000422">
    <property type="entry name" value="N-terminal-AcTrfase-A_aux_su"/>
    <property type="match status" value="1"/>
</dbReference>
<accession>A0A163KSU9</accession>
<protein>
    <submittedName>
        <fullName evidence="4">Uncharacterized protein</fullName>
    </submittedName>
</protein>
<dbReference type="InterPro" id="IPR021183">
    <property type="entry name" value="NatA_aux_su"/>
</dbReference>
<dbReference type="InParanoid" id="A0A163KSU9"/>
<dbReference type="InterPro" id="IPR011990">
    <property type="entry name" value="TPR-like_helical_dom_sf"/>
</dbReference>
<dbReference type="Gene3D" id="1.25.40.1010">
    <property type="match status" value="1"/>
</dbReference>
<dbReference type="SMART" id="SM00028">
    <property type="entry name" value="TPR"/>
    <property type="match status" value="8"/>
</dbReference>
<dbReference type="FunFam" id="1.25.40.1040:FF:000003">
    <property type="entry name" value="N-terminal acetyltransferase A, auxiliary subunit"/>
    <property type="match status" value="1"/>
</dbReference>
<dbReference type="OMA" id="MEMRADY"/>
<dbReference type="InterPro" id="IPR019734">
    <property type="entry name" value="TPR_rpt"/>
</dbReference>
<dbReference type="GO" id="GO:0031415">
    <property type="term" value="C:NatA complex"/>
    <property type="evidence" value="ECO:0007669"/>
    <property type="project" value="TreeGrafter"/>
</dbReference>
<dbReference type="Proteomes" id="UP000078561">
    <property type="component" value="Unassembled WGS sequence"/>
</dbReference>
<dbReference type="FunCoup" id="A0A163KSU9">
    <property type="interactions" value="760"/>
</dbReference>
<sequence length="756" mass="85973">MSTNRELAPKEAAVFRNVLKNYELRQYKKGLKLAESILKKYPNHGETLALKGIFLNNLDKKAEGYEYVKQGVRNDLTSHICWHVYGLMHRADKNYAEAAKCYTQALKYNKNDVNILRDFALLQTQLRQYDSAAEARAQLLQHRPTNPPFWIGLAVSYQMAGKPDKALAVLKSHEEALKDTPVNYEQSELRMYHNWLIEETGDFEGALEHLNTIESKVTDKRSVKEKRAHYLTQLGKVDEAESAYRLLISENPYDSRYISKLLDLKGFTKDDKKAEANQLLAELLAQYPKSKAIEDLSLHYAEDDSFKVKAVATIQNALRKGVPSLFATMKKYYSNEKKQKVVAELVESYGASLEKSGSFEENGAKEPPTALLWCLYYLAQHYDYHRQLDKALATINKAIDHSPTVVELYMTKGRILKHSGKPQEAADVMNDARELDLQDRFINSKCAKYMLRADRVEDAEKTIGLFTRRDVDPVKDMVDMQCQWFMTEEGYSYARQKNYGKALKRFQAVVKFYDDYFEDQFDFHAYCLGKSTLRAYVDMLRSEDRMRGHPYYAKAAKGAIAVYMTLADKPKESNSLDEANMTEAEKKKARNKARKAELKANKENQDPVTASSTAAAASTTASSTSTTSATATDDKDQDNKEESKKDGKKNVDQDPEGDSYLKTQHPVDDAFQLVEPLLRLSPGNVDTQLLAFDIYLRQEKWLLAIKALNTVSQLKKNHPELKSKIESCKSALSSPTTPVDPRIQTLIDSQLAKLIV</sequence>